<accession>U7V442</accession>
<evidence type="ECO:0000313" key="1">
    <source>
        <dbReference type="EMBL" id="ERT65929.1"/>
    </source>
</evidence>
<sequence length="52" mass="6122">MFLSLTHYVVHHYFTVGLNAPHICYCPMLQHKKALYVNTAEFQTLDSHKEPF</sequence>
<comment type="caution">
    <text evidence="1">The sequence shown here is derived from an EMBL/GenBank/DDBJ whole genome shotgun (WGS) entry which is preliminary data.</text>
</comment>
<gene>
    <name evidence="1" type="ORF">HMPREF0742_01541</name>
</gene>
<dbReference type="AlphaFoldDB" id="U7V442"/>
<organism evidence="1 2">
    <name type="scientific">Rothia aeria F0184</name>
    <dbReference type="NCBI Taxonomy" id="888019"/>
    <lineage>
        <taxon>Bacteria</taxon>
        <taxon>Bacillati</taxon>
        <taxon>Actinomycetota</taxon>
        <taxon>Actinomycetes</taxon>
        <taxon>Micrococcales</taxon>
        <taxon>Micrococcaceae</taxon>
        <taxon>Rothia</taxon>
    </lineage>
</organism>
<dbReference type="Proteomes" id="UP000017174">
    <property type="component" value="Unassembled WGS sequence"/>
</dbReference>
<name>U7V442_9MICC</name>
<protein>
    <submittedName>
        <fullName evidence="1">Uncharacterized protein</fullName>
    </submittedName>
</protein>
<proteinExistence type="predicted"/>
<evidence type="ECO:0000313" key="2">
    <source>
        <dbReference type="Proteomes" id="UP000017174"/>
    </source>
</evidence>
<dbReference type="HOGENOM" id="CLU_3084372_0_0_11"/>
<reference evidence="1 2" key="1">
    <citation type="submission" date="2013-08" db="EMBL/GenBank/DDBJ databases">
        <authorList>
            <person name="Weinstock G."/>
            <person name="Sodergren E."/>
            <person name="Wylie T."/>
            <person name="Fulton L."/>
            <person name="Fulton R."/>
            <person name="Fronick C."/>
            <person name="O'Laughlin M."/>
            <person name="Godfrey J."/>
            <person name="Miner T."/>
            <person name="Herter B."/>
            <person name="Appelbaum E."/>
            <person name="Cordes M."/>
            <person name="Lek S."/>
            <person name="Wollam A."/>
            <person name="Pepin K.H."/>
            <person name="Palsikar V.B."/>
            <person name="Mitreva M."/>
            <person name="Wilson R.K."/>
        </authorList>
    </citation>
    <scope>NUCLEOTIDE SEQUENCE [LARGE SCALE GENOMIC DNA]</scope>
    <source>
        <strain evidence="1 2">F0184</strain>
    </source>
</reference>
<dbReference type="EMBL" id="AXZG01000043">
    <property type="protein sequence ID" value="ERT65929.1"/>
    <property type="molecule type" value="Genomic_DNA"/>
</dbReference>